<dbReference type="PaxDb" id="4113-PGSC0003DMT400005863"/>
<dbReference type="AlphaFoldDB" id="M0ZQH8"/>
<feature type="region of interest" description="Disordered" evidence="1">
    <location>
        <begin position="178"/>
        <end position="214"/>
    </location>
</feature>
<evidence type="ECO:0000313" key="3">
    <source>
        <dbReference type="Proteomes" id="UP000011115"/>
    </source>
</evidence>
<organism evidence="2 3">
    <name type="scientific">Solanum tuberosum</name>
    <name type="common">Potato</name>
    <dbReference type="NCBI Taxonomy" id="4113"/>
    <lineage>
        <taxon>Eukaryota</taxon>
        <taxon>Viridiplantae</taxon>
        <taxon>Streptophyta</taxon>
        <taxon>Embryophyta</taxon>
        <taxon>Tracheophyta</taxon>
        <taxon>Spermatophyta</taxon>
        <taxon>Magnoliopsida</taxon>
        <taxon>eudicotyledons</taxon>
        <taxon>Gunneridae</taxon>
        <taxon>Pentapetalae</taxon>
        <taxon>asterids</taxon>
        <taxon>lamiids</taxon>
        <taxon>Solanales</taxon>
        <taxon>Solanaceae</taxon>
        <taxon>Solanoideae</taxon>
        <taxon>Solaneae</taxon>
        <taxon>Solanum</taxon>
    </lineage>
</organism>
<accession>M0ZQH8</accession>
<protein>
    <submittedName>
        <fullName evidence="2">Gag-pol polyprotein</fullName>
    </submittedName>
</protein>
<evidence type="ECO:0000313" key="2">
    <source>
        <dbReference type="EnsemblPlants" id="PGSC0003DMT400005863"/>
    </source>
</evidence>
<dbReference type="EnsemblPlants" id="PGSC0003DMT400005863">
    <property type="protein sequence ID" value="PGSC0003DMT400005863"/>
    <property type="gene ID" value="PGSC0003DMG400002281"/>
</dbReference>
<evidence type="ECO:0000256" key="1">
    <source>
        <dbReference type="SAM" id="MobiDB-lite"/>
    </source>
</evidence>
<name>M0ZQH8_SOLTU</name>
<dbReference type="InParanoid" id="M0ZQH8"/>
<sequence length="214" mass="23650">MTISRTNIRRNEEENVDQNVPSQAPIDPLDERVTNEKLRFDFQLMTQARIETVEFYGSKVEEDPKGFIDEVSKVLDFVGVTPVEKAELVSYQLKGAAQVVTMIYKMGNPAHSDDVRASRVQADVLSMIDRAITTTLAPIREDLRGQCEVITAYGLVLDAFTARVEAYVPEEPNLIIPSTSEIPPATPTGDAAVADDDGGFDTIKTDEEELEAND</sequence>
<reference evidence="3" key="1">
    <citation type="journal article" date="2011" name="Nature">
        <title>Genome sequence and analysis of the tuber crop potato.</title>
        <authorList>
            <consortium name="The Potato Genome Sequencing Consortium"/>
        </authorList>
    </citation>
    <scope>NUCLEOTIDE SEQUENCE [LARGE SCALE GENOMIC DNA]</scope>
    <source>
        <strain evidence="3">cv. DM1-3 516 R44</strain>
    </source>
</reference>
<keyword evidence="3" id="KW-1185">Reference proteome</keyword>
<reference evidence="2" key="2">
    <citation type="submission" date="2015-06" db="UniProtKB">
        <authorList>
            <consortium name="EnsemblPlants"/>
        </authorList>
    </citation>
    <scope>IDENTIFICATION</scope>
    <source>
        <strain evidence="2">DM1-3 516 R44</strain>
    </source>
</reference>
<dbReference type="Gramene" id="PGSC0003DMT400005863">
    <property type="protein sequence ID" value="PGSC0003DMT400005863"/>
    <property type="gene ID" value="PGSC0003DMG400002281"/>
</dbReference>
<dbReference type="Proteomes" id="UP000011115">
    <property type="component" value="Unassembled WGS sequence"/>
</dbReference>
<feature type="region of interest" description="Disordered" evidence="1">
    <location>
        <begin position="1"/>
        <end position="30"/>
    </location>
</feature>
<proteinExistence type="predicted"/>
<dbReference type="HOGENOM" id="CLU_1290956_0_0_1"/>